<dbReference type="EMBL" id="FOQD01000030">
    <property type="protein sequence ID" value="SFJ69819.1"/>
    <property type="molecule type" value="Genomic_DNA"/>
</dbReference>
<dbReference type="AlphaFoldDB" id="A0A1I3THA8"/>
<evidence type="ECO:0000256" key="2">
    <source>
        <dbReference type="ARBA" id="ARBA00009320"/>
    </source>
</evidence>
<evidence type="ECO:0000256" key="3">
    <source>
        <dbReference type="ARBA" id="ARBA00022898"/>
    </source>
</evidence>
<dbReference type="GO" id="GO:0008652">
    <property type="term" value="P:amino acid biosynthetic process"/>
    <property type="evidence" value="ECO:0007669"/>
    <property type="project" value="UniProtKB-ARBA"/>
</dbReference>
<dbReference type="InterPro" id="IPR036038">
    <property type="entry name" value="Aminotransferase-like"/>
</dbReference>
<dbReference type="PANTHER" id="PTHR42743:SF10">
    <property type="entry name" value="D-ALANINE AMINOTRANSFERASE"/>
    <property type="match status" value="1"/>
</dbReference>
<dbReference type="InterPro" id="IPR043132">
    <property type="entry name" value="BCAT-like_C"/>
</dbReference>
<proteinExistence type="inferred from homology"/>
<dbReference type="InterPro" id="IPR050571">
    <property type="entry name" value="Class-IV_PLP-Dep_Aminotrnsfr"/>
</dbReference>
<dbReference type="GO" id="GO:0005829">
    <property type="term" value="C:cytosol"/>
    <property type="evidence" value="ECO:0007669"/>
    <property type="project" value="TreeGrafter"/>
</dbReference>
<name>A0A1I3THA8_9PLAN</name>
<dbReference type="GO" id="GO:0046394">
    <property type="term" value="P:carboxylic acid biosynthetic process"/>
    <property type="evidence" value="ECO:0007669"/>
    <property type="project" value="UniProtKB-ARBA"/>
</dbReference>
<evidence type="ECO:0000313" key="4">
    <source>
        <dbReference type="EMBL" id="SFJ69819.1"/>
    </source>
</evidence>
<sequence length="289" mass="31827">MTNAPHSPLANWNGQEMPLSEVRVSVLDRGFLFGDAIYEVVRVYNGKPFLFTDHVERLGRNFQKLQLNSDARLIAQRALETLAHSGIKEGTIYVQVTRGEAPRTHRFPEPAVRPNELIYVQSFHDHYGRQRSEGGKVILIDDIRWKRCDIKSVNLLANCLGAEQAHAAGCDEAVFVEADGTLIEGTHTSLFAVRDGAILTAPLGNHILPGITRKLVLRLAAETGIPVIEEPLPKEKLETVDELFLTGTTVEVLPIVLAGDIRIGDGTVGPVVKRLRQAYQAAVEAECGR</sequence>
<keyword evidence="5" id="KW-1185">Reference proteome</keyword>
<evidence type="ECO:0000256" key="1">
    <source>
        <dbReference type="ARBA" id="ARBA00001933"/>
    </source>
</evidence>
<comment type="similarity">
    <text evidence="2">Belongs to the class-IV pyridoxal-phosphate-dependent aminotransferase family.</text>
</comment>
<dbReference type="PANTHER" id="PTHR42743">
    <property type="entry name" value="AMINO-ACID AMINOTRANSFERASE"/>
    <property type="match status" value="1"/>
</dbReference>
<dbReference type="FunFam" id="3.20.10.10:FF:000002">
    <property type="entry name" value="D-alanine aminotransferase"/>
    <property type="match status" value="1"/>
</dbReference>
<dbReference type="Gene3D" id="3.20.10.10">
    <property type="entry name" value="D-amino Acid Aminotransferase, subunit A, domain 2"/>
    <property type="match status" value="1"/>
</dbReference>
<keyword evidence="3" id="KW-0663">Pyridoxal phosphate</keyword>
<dbReference type="Pfam" id="PF01063">
    <property type="entry name" value="Aminotran_4"/>
    <property type="match status" value="1"/>
</dbReference>
<evidence type="ECO:0000313" key="5">
    <source>
        <dbReference type="Proteomes" id="UP000199518"/>
    </source>
</evidence>
<dbReference type="Gene3D" id="3.30.470.10">
    <property type="match status" value="1"/>
</dbReference>
<dbReference type="Proteomes" id="UP000199518">
    <property type="component" value="Unassembled WGS sequence"/>
</dbReference>
<dbReference type="RefSeq" id="WP_175517771.1">
    <property type="nucleotide sequence ID" value="NZ_FOQD01000030.1"/>
</dbReference>
<organism evidence="4 5">
    <name type="scientific">Planctomicrobium piriforme</name>
    <dbReference type="NCBI Taxonomy" id="1576369"/>
    <lineage>
        <taxon>Bacteria</taxon>
        <taxon>Pseudomonadati</taxon>
        <taxon>Planctomycetota</taxon>
        <taxon>Planctomycetia</taxon>
        <taxon>Planctomycetales</taxon>
        <taxon>Planctomycetaceae</taxon>
        <taxon>Planctomicrobium</taxon>
    </lineage>
</organism>
<dbReference type="SUPFAM" id="SSF56752">
    <property type="entry name" value="D-aminoacid aminotransferase-like PLP-dependent enzymes"/>
    <property type="match status" value="1"/>
</dbReference>
<accession>A0A1I3THA8</accession>
<dbReference type="InterPro" id="IPR043131">
    <property type="entry name" value="BCAT-like_N"/>
</dbReference>
<protein>
    <submittedName>
        <fullName evidence="4">D-alanine transaminase</fullName>
    </submittedName>
</protein>
<dbReference type="InterPro" id="IPR001544">
    <property type="entry name" value="Aminotrans_IV"/>
</dbReference>
<reference evidence="5" key="1">
    <citation type="submission" date="2016-10" db="EMBL/GenBank/DDBJ databases">
        <authorList>
            <person name="Varghese N."/>
            <person name="Submissions S."/>
        </authorList>
    </citation>
    <scope>NUCLEOTIDE SEQUENCE [LARGE SCALE GENOMIC DNA]</scope>
    <source>
        <strain evidence="5">DSM 26348</strain>
    </source>
</reference>
<gene>
    <name evidence="4" type="ORF">SAMN05421753_13014</name>
</gene>
<dbReference type="GO" id="GO:0003824">
    <property type="term" value="F:catalytic activity"/>
    <property type="evidence" value="ECO:0007669"/>
    <property type="project" value="InterPro"/>
</dbReference>
<comment type="cofactor">
    <cofactor evidence="1">
        <name>pyridoxal 5'-phosphate</name>
        <dbReference type="ChEBI" id="CHEBI:597326"/>
    </cofactor>
</comment>
<dbReference type="STRING" id="1576369.SAMN05421753_13014"/>